<gene>
    <name evidence="3" type="ORF">KIN34_12650</name>
</gene>
<evidence type="ECO:0000313" key="4">
    <source>
        <dbReference type="Proteomes" id="UP000722125"/>
    </source>
</evidence>
<organism evidence="3 4">
    <name type="scientific">Cellulomonas fulva</name>
    <dbReference type="NCBI Taxonomy" id="2835530"/>
    <lineage>
        <taxon>Bacteria</taxon>
        <taxon>Bacillati</taxon>
        <taxon>Actinomycetota</taxon>
        <taxon>Actinomycetes</taxon>
        <taxon>Micrococcales</taxon>
        <taxon>Cellulomonadaceae</taxon>
        <taxon>Cellulomonas</taxon>
    </lineage>
</organism>
<keyword evidence="2" id="KW-0812">Transmembrane</keyword>
<evidence type="ECO:0000313" key="3">
    <source>
        <dbReference type="EMBL" id="MBT0995131.1"/>
    </source>
</evidence>
<evidence type="ECO:0000256" key="2">
    <source>
        <dbReference type="SAM" id="Phobius"/>
    </source>
</evidence>
<dbReference type="EMBL" id="JAHBOH010000001">
    <property type="protein sequence ID" value="MBT0995131.1"/>
    <property type="molecule type" value="Genomic_DNA"/>
</dbReference>
<sequence>MRLRFRPAALAWLGVACVVVGIATSGLAQRLVMSGSAVAEVLTWMGGFGATVLNVVTFVPQLLGAVLIALAVAFRRSDAPHGSRGAAGSNTNTISTPLDN</sequence>
<keyword evidence="2" id="KW-1133">Transmembrane helix</keyword>
<feature type="transmembrane region" description="Helical" evidence="2">
    <location>
        <begin position="52"/>
        <end position="74"/>
    </location>
</feature>
<protein>
    <submittedName>
        <fullName evidence="3">Uncharacterized protein</fullName>
    </submittedName>
</protein>
<keyword evidence="2" id="KW-0472">Membrane</keyword>
<comment type="caution">
    <text evidence="3">The sequence shown here is derived from an EMBL/GenBank/DDBJ whole genome shotgun (WGS) entry which is preliminary data.</text>
</comment>
<name>A0ABS5U147_9CELL</name>
<feature type="compositionally biased region" description="Polar residues" evidence="1">
    <location>
        <begin position="88"/>
        <end position="100"/>
    </location>
</feature>
<accession>A0ABS5U147</accession>
<dbReference type="Proteomes" id="UP000722125">
    <property type="component" value="Unassembled WGS sequence"/>
</dbReference>
<reference evidence="3 4" key="1">
    <citation type="submission" date="2021-05" db="EMBL/GenBank/DDBJ databases">
        <title>Description of Cellulomonas sp. DKR-3 sp. nov.</title>
        <authorList>
            <person name="Dahal R.H."/>
            <person name="Chaudhary D.K."/>
        </authorList>
    </citation>
    <scope>NUCLEOTIDE SEQUENCE [LARGE SCALE GENOMIC DNA]</scope>
    <source>
        <strain evidence="3 4">DKR-3</strain>
    </source>
</reference>
<keyword evidence="4" id="KW-1185">Reference proteome</keyword>
<feature type="region of interest" description="Disordered" evidence="1">
    <location>
        <begin position="79"/>
        <end position="100"/>
    </location>
</feature>
<dbReference type="RefSeq" id="WP_214351097.1">
    <property type="nucleotide sequence ID" value="NZ_JAHBOH010000001.1"/>
</dbReference>
<evidence type="ECO:0000256" key="1">
    <source>
        <dbReference type="SAM" id="MobiDB-lite"/>
    </source>
</evidence>
<dbReference type="PROSITE" id="PS51257">
    <property type="entry name" value="PROKAR_LIPOPROTEIN"/>
    <property type="match status" value="1"/>
</dbReference>
<proteinExistence type="predicted"/>